<protein>
    <submittedName>
        <fullName evidence="2">Uncharacterized protein</fullName>
    </submittedName>
</protein>
<evidence type="ECO:0000313" key="2">
    <source>
        <dbReference type="EMBL" id="OEL26566.1"/>
    </source>
</evidence>
<evidence type="ECO:0000313" key="3">
    <source>
        <dbReference type="Proteomes" id="UP000095767"/>
    </source>
</evidence>
<sequence>MGVNPIAHNIDGPADGAGSRGGNDHDVQNDPMEELSVNEAVSGAVADFAASDDNPLQLTPTSSVATLVVGDTGLQLVAPETPVSGCSYIADDSILFFLASVTVDHNAQTAPAVFGPAPPPQGLPLVPYPDSDYDVREVQGPLLTTPSKRRSCKLKEPLDDVFLRRGKRLNPDLDGFRNATGA</sequence>
<keyword evidence="3" id="KW-1185">Reference proteome</keyword>
<dbReference type="Proteomes" id="UP000095767">
    <property type="component" value="Unassembled WGS sequence"/>
</dbReference>
<feature type="region of interest" description="Disordered" evidence="1">
    <location>
        <begin position="1"/>
        <end position="30"/>
    </location>
</feature>
<accession>A0A1E5VN67</accession>
<gene>
    <name evidence="2" type="ORF">BAE44_0012414</name>
</gene>
<comment type="caution">
    <text evidence="2">The sequence shown here is derived from an EMBL/GenBank/DDBJ whole genome shotgun (WGS) entry which is preliminary data.</text>
</comment>
<proteinExistence type="predicted"/>
<reference evidence="2 3" key="1">
    <citation type="submission" date="2016-09" db="EMBL/GenBank/DDBJ databases">
        <title>The draft genome of Dichanthelium oligosanthes: A C3 panicoid grass species.</title>
        <authorList>
            <person name="Studer A.J."/>
            <person name="Schnable J.C."/>
            <person name="Brutnell T.P."/>
        </authorList>
    </citation>
    <scope>NUCLEOTIDE SEQUENCE [LARGE SCALE GENOMIC DNA]</scope>
    <source>
        <strain evidence="3">cv. Kellogg 1175</strain>
        <tissue evidence="2">Leaf</tissue>
    </source>
</reference>
<dbReference type="OrthoDB" id="694615at2759"/>
<organism evidence="2 3">
    <name type="scientific">Dichanthelium oligosanthes</name>
    <dbReference type="NCBI Taxonomy" id="888268"/>
    <lineage>
        <taxon>Eukaryota</taxon>
        <taxon>Viridiplantae</taxon>
        <taxon>Streptophyta</taxon>
        <taxon>Embryophyta</taxon>
        <taxon>Tracheophyta</taxon>
        <taxon>Spermatophyta</taxon>
        <taxon>Magnoliopsida</taxon>
        <taxon>Liliopsida</taxon>
        <taxon>Poales</taxon>
        <taxon>Poaceae</taxon>
        <taxon>PACMAD clade</taxon>
        <taxon>Panicoideae</taxon>
        <taxon>Panicodae</taxon>
        <taxon>Paniceae</taxon>
        <taxon>Dichantheliinae</taxon>
        <taxon>Dichanthelium</taxon>
    </lineage>
</organism>
<dbReference type="AlphaFoldDB" id="A0A1E5VN67"/>
<name>A0A1E5VN67_9POAL</name>
<dbReference type="EMBL" id="LWDX02034430">
    <property type="protein sequence ID" value="OEL26566.1"/>
    <property type="molecule type" value="Genomic_DNA"/>
</dbReference>
<evidence type="ECO:0000256" key="1">
    <source>
        <dbReference type="SAM" id="MobiDB-lite"/>
    </source>
</evidence>